<dbReference type="Proteomes" id="UP001177023">
    <property type="component" value="Unassembled WGS sequence"/>
</dbReference>
<dbReference type="InterPro" id="IPR053220">
    <property type="entry name" value="Nematode_rcpt-like_serp_H"/>
</dbReference>
<dbReference type="PANTHER" id="PTHR22941">
    <property type="entry name" value="SERPENTINE RECEPTOR"/>
    <property type="match status" value="1"/>
</dbReference>
<feature type="non-terminal residue" evidence="2">
    <location>
        <position position="351"/>
    </location>
</feature>
<name>A0AA36D5R3_9BILA</name>
<keyword evidence="1" id="KW-0472">Membrane</keyword>
<proteinExistence type="predicted"/>
<dbReference type="Pfam" id="PF10318">
    <property type="entry name" value="7TM_GPCR_Srh"/>
    <property type="match status" value="1"/>
</dbReference>
<keyword evidence="1" id="KW-0812">Transmembrane</keyword>
<feature type="transmembrane region" description="Helical" evidence="1">
    <location>
        <begin position="83"/>
        <end position="105"/>
    </location>
</feature>
<feature type="transmembrane region" description="Helical" evidence="1">
    <location>
        <begin position="12"/>
        <end position="36"/>
    </location>
</feature>
<protein>
    <recommendedName>
        <fullName evidence="4">G protein-coupled receptor</fullName>
    </recommendedName>
</protein>
<evidence type="ECO:0008006" key="4">
    <source>
        <dbReference type="Google" id="ProtNLM"/>
    </source>
</evidence>
<accession>A0AA36D5R3</accession>
<evidence type="ECO:0000256" key="1">
    <source>
        <dbReference type="SAM" id="Phobius"/>
    </source>
</evidence>
<feature type="transmembrane region" description="Helical" evidence="1">
    <location>
        <begin position="126"/>
        <end position="145"/>
    </location>
</feature>
<dbReference type="EMBL" id="CATQJA010002659">
    <property type="protein sequence ID" value="CAJ0580570.1"/>
    <property type="molecule type" value="Genomic_DNA"/>
</dbReference>
<feature type="transmembrane region" description="Helical" evidence="1">
    <location>
        <begin position="48"/>
        <end position="71"/>
    </location>
</feature>
<gene>
    <name evidence="2" type="ORF">MSPICULIGERA_LOCUS18767</name>
</gene>
<feature type="transmembrane region" description="Helical" evidence="1">
    <location>
        <begin position="201"/>
        <end position="230"/>
    </location>
</feature>
<comment type="caution">
    <text evidence="2">The sequence shown here is derived from an EMBL/GenBank/DDBJ whole genome shotgun (WGS) entry which is preliminary data.</text>
</comment>
<keyword evidence="3" id="KW-1185">Reference proteome</keyword>
<feature type="transmembrane region" description="Helical" evidence="1">
    <location>
        <begin position="251"/>
        <end position="272"/>
    </location>
</feature>
<reference evidence="2" key="1">
    <citation type="submission" date="2023-06" db="EMBL/GenBank/DDBJ databases">
        <authorList>
            <person name="Delattre M."/>
        </authorList>
    </citation>
    <scope>NUCLEOTIDE SEQUENCE</scope>
    <source>
        <strain evidence="2">AF72</strain>
    </source>
</reference>
<sequence>MEHLCDESTIYVIVLRVTAVLSIIINFGTAIVIYIASPPKMHTYRYHLLWYQFWSTSFELIIHLAEAHVFFPAHAFKLAGMAYTYFGIGIREIFMFGGVVVFGAVEATGQCIHYRHRKLLPVNHPLRAWWITIAILLPSIIYYLVSFLWSCAQIVCTTDVKSQTAVALLSRFPEYRCLSTLPDVFYCDALQPTPIFGIAPIFLICIIVVQLSVEGVSLAGFYLSHSFYLLDRATTMSEKTRRLQKQLIVNLGIQVAVPLCTLLIPWCVYAYIVTVRWLVDPKSAKSASWHRRRAHGHVIDWAFLTELRELQSKDRPLKSLVYPDLGVTRDQLFFYAQAIPFCVPYDWSQHM</sequence>
<organism evidence="2 3">
    <name type="scientific">Mesorhabditis spiculigera</name>
    <dbReference type="NCBI Taxonomy" id="96644"/>
    <lineage>
        <taxon>Eukaryota</taxon>
        <taxon>Metazoa</taxon>
        <taxon>Ecdysozoa</taxon>
        <taxon>Nematoda</taxon>
        <taxon>Chromadorea</taxon>
        <taxon>Rhabditida</taxon>
        <taxon>Rhabditina</taxon>
        <taxon>Rhabditomorpha</taxon>
        <taxon>Rhabditoidea</taxon>
        <taxon>Rhabditidae</taxon>
        <taxon>Mesorhabditinae</taxon>
        <taxon>Mesorhabditis</taxon>
    </lineage>
</organism>
<evidence type="ECO:0000313" key="2">
    <source>
        <dbReference type="EMBL" id="CAJ0580570.1"/>
    </source>
</evidence>
<keyword evidence="1" id="KW-1133">Transmembrane helix</keyword>
<dbReference type="InterPro" id="IPR019422">
    <property type="entry name" value="7TM_GPCR_serpentine_rcpt_Srh"/>
</dbReference>
<dbReference type="PANTHER" id="PTHR22941:SF26">
    <property type="entry name" value="SERPENTINE RECEPTOR, CLASS H"/>
    <property type="match status" value="1"/>
</dbReference>
<evidence type="ECO:0000313" key="3">
    <source>
        <dbReference type="Proteomes" id="UP001177023"/>
    </source>
</evidence>
<dbReference type="AlphaFoldDB" id="A0AA36D5R3"/>